<feature type="transmembrane region" description="Helical" evidence="1">
    <location>
        <begin position="133"/>
        <end position="151"/>
    </location>
</feature>
<reference evidence="2 3" key="1">
    <citation type="journal article" date="2016" name="Nat. Commun.">
        <title>Thousands of microbial genomes shed light on interconnected biogeochemical processes in an aquifer system.</title>
        <authorList>
            <person name="Anantharaman K."/>
            <person name="Brown C.T."/>
            <person name="Hug L.A."/>
            <person name="Sharon I."/>
            <person name="Castelle C.J."/>
            <person name="Probst A.J."/>
            <person name="Thomas B.C."/>
            <person name="Singh A."/>
            <person name="Wilkins M.J."/>
            <person name="Karaoz U."/>
            <person name="Brodie E.L."/>
            <person name="Williams K.H."/>
            <person name="Hubbard S.S."/>
            <person name="Banfield J.F."/>
        </authorList>
    </citation>
    <scope>NUCLEOTIDE SEQUENCE [LARGE SCALE GENOMIC DNA]</scope>
</reference>
<feature type="transmembrane region" description="Helical" evidence="1">
    <location>
        <begin position="6"/>
        <end position="25"/>
    </location>
</feature>
<dbReference type="AlphaFoldDB" id="A0A1F7G990"/>
<dbReference type="EMBL" id="MFZG01000036">
    <property type="protein sequence ID" value="OGK15483.1"/>
    <property type="molecule type" value="Genomic_DNA"/>
</dbReference>
<evidence type="ECO:0000256" key="1">
    <source>
        <dbReference type="SAM" id="Phobius"/>
    </source>
</evidence>
<organism evidence="2 3">
    <name type="scientific">Candidatus Roizmanbacteria bacterium RIFCSPHIGHO2_01_FULL_39_12c</name>
    <dbReference type="NCBI Taxonomy" id="1802031"/>
    <lineage>
        <taxon>Bacteria</taxon>
        <taxon>Candidatus Roizmaniibacteriota</taxon>
    </lineage>
</organism>
<feature type="transmembrane region" description="Helical" evidence="1">
    <location>
        <begin position="338"/>
        <end position="356"/>
    </location>
</feature>
<sequence length="475" mass="55922">MQLKYILFIPAILLIIFLYTYKLFYTFNFHPDFARDIYDLLMIVRGKPSLIGPKLSFGGIYSGPYYYYLLLPVFYLSNLNIYSLPILNAVFFVLALAFFYLFISKKYGVFSAILSTLAFAFIPIYLTHSRSPWNGSFYLPLLLIFLIWLYFGKFGRIESFLMGFLAGVITSIHLVNFPLLIFSAVFLFYFLKKRKNLGFYFYGILTAFLPLIIFEFRHNFVMLKNTFITGSYLNFIENKNIPDAVSGNKNVFKNILFLGKNLSLQLGVNILFYFGFFAFVWNRIKFEKNKFLIKSVSLLVPLYALLLRYQFGQHYLFPLSLVIAFTAIITILNLKSKWLLLVIILLELYSFPKNIYGLGARKPEKYETAVRYAINKKIIKENEPFNIIQYSEEYRIYVPVGHEYRFFFLKHGFKPKSEFEYNSSDILLIFSEAEELDILKLNSWELDQFGKENLRISEKYQIGDITIFKIKKTYD</sequence>
<accession>A0A1F7G990</accession>
<feature type="transmembrane region" description="Helical" evidence="1">
    <location>
        <begin position="109"/>
        <end position="127"/>
    </location>
</feature>
<evidence type="ECO:0000313" key="3">
    <source>
        <dbReference type="Proteomes" id="UP000177208"/>
    </source>
</evidence>
<proteinExistence type="predicted"/>
<feature type="transmembrane region" description="Helical" evidence="1">
    <location>
        <begin position="55"/>
        <end position="75"/>
    </location>
</feature>
<keyword evidence="1" id="KW-0812">Transmembrane</keyword>
<evidence type="ECO:0000313" key="2">
    <source>
        <dbReference type="EMBL" id="OGK15483.1"/>
    </source>
</evidence>
<keyword evidence="1" id="KW-1133">Transmembrane helix</keyword>
<comment type="caution">
    <text evidence="2">The sequence shown here is derived from an EMBL/GenBank/DDBJ whole genome shotgun (WGS) entry which is preliminary data.</text>
</comment>
<name>A0A1F7G990_9BACT</name>
<gene>
    <name evidence="2" type="ORF">A2774_04280</name>
</gene>
<dbReference type="Proteomes" id="UP000177208">
    <property type="component" value="Unassembled WGS sequence"/>
</dbReference>
<feature type="transmembrane region" description="Helical" evidence="1">
    <location>
        <begin position="315"/>
        <end position="332"/>
    </location>
</feature>
<keyword evidence="1" id="KW-0472">Membrane</keyword>
<feature type="transmembrane region" description="Helical" evidence="1">
    <location>
        <begin position="163"/>
        <end position="191"/>
    </location>
</feature>
<evidence type="ECO:0008006" key="4">
    <source>
        <dbReference type="Google" id="ProtNLM"/>
    </source>
</evidence>
<protein>
    <recommendedName>
        <fullName evidence="4">Glycosyltransferase RgtA/B/C/D-like domain-containing protein</fullName>
    </recommendedName>
</protein>
<feature type="transmembrane region" description="Helical" evidence="1">
    <location>
        <begin position="197"/>
        <end position="214"/>
    </location>
</feature>
<feature type="transmembrane region" description="Helical" evidence="1">
    <location>
        <begin position="81"/>
        <end position="102"/>
    </location>
</feature>
<feature type="transmembrane region" description="Helical" evidence="1">
    <location>
        <begin position="262"/>
        <end position="279"/>
    </location>
</feature>